<gene>
    <name evidence="2" type="ORF">A9Q84_16570</name>
</gene>
<dbReference type="PANTHER" id="PTHR30203">
    <property type="entry name" value="OUTER MEMBRANE CATION EFFLUX PROTEIN"/>
    <property type="match status" value="1"/>
</dbReference>
<dbReference type="InterPro" id="IPR010131">
    <property type="entry name" value="MdtP/NodT-like"/>
</dbReference>
<keyword evidence="1" id="KW-0732">Signal</keyword>
<proteinExistence type="predicted"/>
<evidence type="ECO:0008006" key="4">
    <source>
        <dbReference type="Google" id="ProtNLM"/>
    </source>
</evidence>
<feature type="chain" id="PRO_5012102137" description="Outer membrane efflux protein" evidence="1">
    <location>
        <begin position="27"/>
        <end position="413"/>
    </location>
</feature>
<dbReference type="GO" id="GO:0015562">
    <property type="term" value="F:efflux transmembrane transporter activity"/>
    <property type="evidence" value="ECO:0007669"/>
    <property type="project" value="InterPro"/>
</dbReference>
<dbReference type="Proteomes" id="UP000196531">
    <property type="component" value="Unassembled WGS sequence"/>
</dbReference>
<sequence>MYICKKNLLRMISFLFLIGLNSKVFATCNISSANEVLDLIKKNHPGINLNNSSKKAIMNTIDVAKQRPNPEFDADYMKGDSIDGDVTTTSLSIKHTFELGGKRDSRVDVAKKYIEVSNNKLKGSNEDIIIDSVVKAYRLRQIYELLPVYDEAFGALSKILKTKKSRKSLSPEEQVESETLVLATNDYLLKIARLNAEKTHLSRHLSFFLGKSCAIPMKALPRDVNLSQKFLGDSGYNRYSKLLAARNEVELASAKVALSNSKSLPDLKVGPAFENENINGRNFQSFGLVLSMDLPIFNTNKGGRAISNSELLTANMNLRNIEREASLDLQSWIDKYKAFSSSLKIITNRADLDRKHNRIEKLFKRGIISTAMVIESHRQLIEFANTRFEFELGAVEALWNIYKLNGTVLEKKL</sequence>
<accession>A0A1Y5F4E2</accession>
<dbReference type="EMBL" id="MAAO01000008">
    <property type="protein sequence ID" value="OUR95446.1"/>
    <property type="molecule type" value="Genomic_DNA"/>
</dbReference>
<dbReference type="SUPFAM" id="SSF56954">
    <property type="entry name" value="Outer membrane efflux proteins (OEP)"/>
    <property type="match status" value="1"/>
</dbReference>
<dbReference type="Gene3D" id="1.20.1600.10">
    <property type="entry name" value="Outer membrane efflux proteins (OEP)"/>
    <property type="match status" value="1"/>
</dbReference>
<feature type="signal peptide" evidence="1">
    <location>
        <begin position="1"/>
        <end position="26"/>
    </location>
</feature>
<name>A0A1Y5F4E2_9BACT</name>
<protein>
    <recommendedName>
        <fullName evidence="4">Outer membrane efflux protein</fullName>
    </recommendedName>
</protein>
<organism evidence="2 3">
    <name type="scientific">Halobacteriovorax marinus</name>
    <dbReference type="NCBI Taxonomy" id="97084"/>
    <lineage>
        <taxon>Bacteria</taxon>
        <taxon>Pseudomonadati</taxon>
        <taxon>Bdellovibrionota</taxon>
        <taxon>Bacteriovoracia</taxon>
        <taxon>Bacteriovoracales</taxon>
        <taxon>Halobacteriovoraceae</taxon>
        <taxon>Halobacteriovorax</taxon>
    </lineage>
</organism>
<evidence type="ECO:0000313" key="2">
    <source>
        <dbReference type="EMBL" id="OUR95446.1"/>
    </source>
</evidence>
<reference evidence="3" key="1">
    <citation type="journal article" date="2017" name="Proc. Natl. Acad. Sci. U.S.A.">
        <title>Simulation of Deepwater Horizon oil plume reveals substrate specialization within a complex community of hydrocarbon-degraders.</title>
        <authorList>
            <person name="Hu P."/>
            <person name="Dubinsky E.A."/>
            <person name="Probst A.J."/>
            <person name="Wang J."/>
            <person name="Sieber C.M.K."/>
            <person name="Tom L.M."/>
            <person name="Gardinali P."/>
            <person name="Banfield J.F."/>
            <person name="Atlas R.M."/>
            <person name="Andersen G.L."/>
        </authorList>
    </citation>
    <scope>NUCLEOTIDE SEQUENCE [LARGE SCALE GENOMIC DNA]</scope>
</reference>
<dbReference type="AlphaFoldDB" id="A0A1Y5F4E2"/>
<comment type="caution">
    <text evidence="2">The sequence shown here is derived from an EMBL/GenBank/DDBJ whole genome shotgun (WGS) entry which is preliminary data.</text>
</comment>
<evidence type="ECO:0000256" key="1">
    <source>
        <dbReference type="SAM" id="SignalP"/>
    </source>
</evidence>
<evidence type="ECO:0000313" key="3">
    <source>
        <dbReference type="Proteomes" id="UP000196531"/>
    </source>
</evidence>